<keyword evidence="4 6" id="KW-0720">Serine protease</keyword>
<dbReference type="GO" id="GO:0005737">
    <property type="term" value="C:cytoplasm"/>
    <property type="evidence" value="ECO:0007669"/>
    <property type="project" value="UniProtKB-SubCell"/>
</dbReference>
<accession>A0A2P8CYN0</accession>
<dbReference type="EC" id="3.4.21.92" evidence="6 9"/>
<feature type="active site" description="Nucleophile" evidence="6">
    <location>
        <position position="118"/>
    </location>
</feature>
<dbReference type="RefSeq" id="WP_106524509.1">
    <property type="nucleotide sequence ID" value="NZ_PYGD01000009.1"/>
</dbReference>
<dbReference type="EMBL" id="PYGD01000009">
    <property type="protein sequence ID" value="PSK90070.1"/>
    <property type="molecule type" value="Genomic_DNA"/>
</dbReference>
<evidence type="ECO:0000256" key="2">
    <source>
        <dbReference type="ARBA" id="ARBA00022670"/>
    </source>
</evidence>
<dbReference type="InterPro" id="IPR033135">
    <property type="entry name" value="ClpP_His_AS"/>
</dbReference>
<dbReference type="OrthoDB" id="9802800at2"/>
<keyword evidence="3 6" id="KW-0378">Hydrolase</keyword>
<evidence type="ECO:0000256" key="3">
    <source>
        <dbReference type="ARBA" id="ARBA00022801"/>
    </source>
</evidence>
<dbReference type="GO" id="GO:0004252">
    <property type="term" value="F:serine-type endopeptidase activity"/>
    <property type="evidence" value="ECO:0007669"/>
    <property type="project" value="UniProtKB-UniRule"/>
</dbReference>
<comment type="subunit">
    <text evidence="6">Fourteen ClpP subunits assemble into 2 heptameric rings which stack back to back to give a disk-like structure with a central cavity, resembling the structure of eukaryotic proteasomes.</text>
</comment>
<sequence length="215" mass="23878">MNQYNLAQLGLLNKSEDEDEEEEKPVIDKPSPMGMMAKKSEEMFFKNRTVYLWGPVEDKSAKDVVSKLLLLDADKPGKEIKFYINSPGGVVTSGMVIYDVMRMIKSPVSTICMGLAASMGSILLAGGEKGKRFIFPHGEVMIHQPSLGGYFQGVSADLEIHAHQIQKTKELGAKILSEACGQPFEKVLKDLERDYWMDANDALTYGIVDKIVDKL</sequence>
<dbReference type="InterPro" id="IPR001907">
    <property type="entry name" value="ClpP"/>
</dbReference>
<comment type="similarity">
    <text evidence="1 6 11">Belongs to the peptidase S14 family.</text>
</comment>
<dbReference type="PROSITE" id="PS00382">
    <property type="entry name" value="CLP_PROTEASE_HIS"/>
    <property type="match status" value="1"/>
</dbReference>
<dbReference type="PANTHER" id="PTHR10381:SF11">
    <property type="entry name" value="ATP-DEPENDENT CLP PROTEASE PROTEOLYTIC SUBUNIT, MITOCHONDRIAL"/>
    <property type="match status" value="1"/>
</dbReference>
<name>A0A2P8CYN0_9BACT</name>
<dbReference type="HAMAP" id="MF_00444">
    <property type="entry name" value="ClpP"/>
    <property type="match status" value="1"/>
</dbReference>
<evidence type="ECO:0000256" key="9">
    <source>
        <dbReference type="RuleBase" id="RU000549"/>
    </source>
</evidence>
<dbReference type="NCBIfam" id="NF009205">
    <property type="entry name" value="PRK12553.1"/>
    <property type="match status" value="1"/>
</dbReference>
<organism evidence="13 14">
    <name type="scientific">Taibaiella chishuiensis</name>
    <dbReference type="NCBI Taxonomy" id="1434707"/>
    <lineage>
        <taxon>Bacteria</taxon>
        <taxon>Pseudomonadati</taxon>
        <taxon>Bacteroidota</taxon>
        <taxon>Chitinophagia</taxon>
        <taxon>Chitinophagales</taxon>
        <taxon>Chitinophagaceae</taxon>
        <taxon>Taibaiella</taxon>
    </lineage>
</organism>
<comment type="function">
    <text evidence="6 10">Cleaves peptides in various proteins in a process that requires ATP hydrolysis. Has a chymotrypsin-like activity. Plays a major role in the degradation of misfolded proteins.</text>
</comment>
<dbReference type="CDD" id="cd07017">
    <property type="entry name" value="S14_ClpP_2"/>
    <property type="match status" value="1"/>
</dbReference>
<proteinExistence type="inferred from homology"/>
<reference evidence="13 14" key="1">
    <citation type="submission" date="2018-03" db="EMBL/GenBank/DDBJ databases">
        <title>Genomic Encyclopedia of Type Strains, Phase III (KMG-III): the genomes of soil and plant-associated and newly described type strains.</title>
        <authorList>
            <person name="Whitman W."/>
        </authorList>
    </citation>
    <scope>NUCLEOTIDE SEQUENCE [LARGE SCALE GENOMIC DNA]</scope>
    <source>
        <strain evidence="13 14">CGMCC 1.12700</strain>
    </source>
</reference>
<dbReference type="GO" id="GO:0004176">
    <property type="term" value="F:ATP-dependent peptidase activity"/>
    <property type="evidence" value="ECO:0007669"/>
    <property type="project" value="InterPro"/>
</dbReference>
<dbReference type="SUPFAM" id="SSF52096">
    <property type="entry name" value="ClpP/crotonase"/>
    <property type="match status" value="1"/>
</dbReference>
<evidence type="ECO:0000313" key="14">
    <source>
        <dbReference type="Proteomes" id="UP000240572"/>
    </source>
</evidence>
<keyword evidence="2 6" id="KW-0645">Protease</keyword>
<evidence type="ECO:0000256" key="8">
    <source>
        <dbReference type="PROSITE-ProRule" id="PRU10086"/>
    </source>
</evidence>
<dbReference type="Gene3D" id="3.90.226.10">
    <property type="entry name" value="2-enoyl-CoA Hydratase, Chain A, domain 1"/>
    <property type="match status" value="1"/>
</dbReference>
<dbReference type="InterPro" id="IPR023562">
    <property type="entry name" value="ClpP/TepA"/>
</dbReference>
<protein>
    <recommendedName>
        <fullName evidence="6 11">ATP-dependent Clp protease proteolytic subunit</fullName>
        <ecNumber evidence="6 9">3.4.21.92</ecNumber>
    </recommendedName>
    <alternativeName>
        <fullName evidence="6">Endopeptidase Clp</fullName>
    </alternativeName>
</protein>
<comment type="caution">
    <text evidence="13">The sequence shown here is derived from an EMBL/GenBank/DDBJ whole genome shotgun (WGS) entry which is preliminary data.</text>
</comment>
<comment type="catalytic activity">
    <reaction evidence="5 6 8">
        <text>Hydrolysis of proteins to small peptides in the presence of ATP and magnesium. alpha-casein is the usual test substrate. In the absence of ATP, only oligopeptides shorter than five residues are hydrolyzed (such as succinyl-Leu-Tyr-|-NHMec, and Leu-Tyr-Leu-|-Tyr-Trp, in which cleavage of the -Tyr-|-Leu- and -Tyr-|-Trp bonds also occurs).</text>
        <dbReference type="EC" id="3.4.21.92"/>
    </reaction>
</comment>
<evidence type="ECO:0000256" key="7">
    <source>
        <dbReference type="PROSITE-ProRule" id="PRU10085"/>
    </source>
</evidence>
<dbReference type="Pfam" id="PF00574">
    <property type="entry name" value="CLP_protease"/>
    <property type="match status" value="1"/>
</dbReference>
<evidence type="ECO:0000256" key="1">
    <source>
        <dbReference type="ARBA" id="ARBA00007039"/>
    </source>
</evidence>
<dbReference type="AlphaFoldDB" id="A0A2P8CYN0"/>
<dbReference type="PROSITE" id="PS00381">
    <property type="entry name" value="CLP_PROTEASE_SER"/>
    <property type="match status" value="1"/>
</dbReference>
<dbReference type="InterPro" id="IPR018215">
    <property type="entry name" value="ClpP_Ser_AS"/>
</dbReference>
<dbReference type="PRINTS" id="PR00127">
    <property type="entry name" value="CLPPROTEASEP"/>
</dbReference>
<dbReference type="GO" id="GO:0051117">
    <property type="term" value="F:ATPase binding"/>
    <property type="evidence" value="ECO:0007669"/>
    <property type="project" value="TreeGrafter"/>
</dbReference>
<feature type="active site" evidence="7">
    <location>
        <position position="118"/>
    </location>
</feature>
<feature type="active site" evidence="6 8">
    <location>
        <position position="143"/>
    </location>
</feature>
<evidence type="ECO:0000256" key="5">
    <source>
        <dbReference type="ARBA" id="ARBA00034021"/>
    </source>
</evidence>
<evidence type="ECO:0000256" key="4">
    <source>
        <dbReference type="ARBA" id="ARBA00022825"/>
    </source>
</evidence>
<evidence type="ECO:0000256" key="10">
    <source>
        <dbReference type="RuleBase" id="RU000550"/>
    </source>
</evidence>
<comment type="subcellular location">
    <subcellularLocation>
        <location evidence="6">Cytoplasm</location>
    </subcellularLocation>
</comment>
<evidence type="ECO:0000313" key="13">
    <source>
        <dbReference type="EMBL" id="PSK90070.1"/>
    </source>
</evidence>
<dbReference type="GO" id="GO:0006515">
    <property type="term" value="P:protein quality control for misfolded or incompletely synthesized proteins"/>
    <property type="evidence" value="ECO:0007669"/>
    <property type="project" value="TreeGrafter"/>
</dbReference>
<evidence type="ECO:0000256" key="11">
    <source>
        <dbReference type="RuleBase" id="RU003567"/>
    </source>
</evidence>
<evidence type="ECO:0000256" key="6">
    <source>
        <dbReference type="HAMAP-Rule" id="MF_00444"/>
    </source>
</evidence>
<keyword evidence="6" id="KW-0963">Cytoplasm</keyword>
<dbReference type="PANTHER" id="PTHR10381">
    <property type="entry name" value="ATP-DEPENDENT CLP PROTEASE PROTEOLYTIC SUBUNIT"/>
    <property type="match status" value="1"/>
</dbReference>
<evidence type="ECO:0000256" key="12">
    <source>
        <dbReference type="SAM" id="MobiDB-lite"/>
    </source>
</evidence>
<dbReference type="GO" id="GO:0009368">
    <property type="term" value="C:endopeptidase Clp complex"/>
    <property type="evidence" value="ECO:0007669"/>
    <property type="project" value="TreeGrafter"/>
</dbReference>
<dbReference type="InterPro" id="IPR029045">
    <property type="entry name" value="ClpP/crotonase-like_dom_sf"/>
</dbReference>
<dbReference type="Proteomes" id="UP000240572">
    <property type="component" value="Unassembled WGS sequence"/>
</dbReference>
<feature type="region of interest" description="Disordered" evidence="12">
    <location>
        <begin position="1"/>
        <end position="32"/>
    </location>
</feature>
<keyword evidence="14" id="KW-1185">Reference proteome</keyword>
<gene>
    <name evidence="6" type="primary">clpP</name>
    <name evidence="13" type="ORF">B0I18_10976</name>
</gene>